<proteinExistence type="predicted"/>
<evidence type="ECO:0000313" key="2">
    <source>
        <dbReference type="EMBL" id="MZP41540.1"/>
    </source>
</evidence>
<dbReference type="EMBL" id="WXEX01000001">
    <property type="protein sequence ID" value="MZP41540.1"/>
    <property type="molecule type" value="Genomic_DNA"/>
</dbReference>
<organism evidence="2 3">
    <name type="scientific">Heliomicrobium gestii</name>
    <name type="common">Heliobacterium gestii</name>
    <dbReference type="NCBI Taxonomy" id="2699"/>
    <lineage>
        <taxon>Bacteria</taxon>
        <taxon>Bacillati</taxon>
        <taxon>Bacillota</taxon>
        <taxon>Clostridia</taxon>
        <taxon>Eubacteriales</taxon>
        <taxon>Heliobacteriaceae</taxon>
        <taxon>Heliomicrobium</taxon>
    </lineage>
</organism>
<evidence type="ECO:0000256" key="1">
    <source>
        <dbReference type="SAM" id="Phobius"/>
    </source>
</evidence>
<keyword evidence="1" id="KW-0812">Transmembrane</keyword>
<protein>
    <submittedName>
        <fullName evidence="2">Uncharacterized protein</fullName>
    </submittedName>
</protein>
<dbReference type="RefSeq" id="WP_161260127.1">
    <property type="nucleotide sequence ID" value="NZ_JAFBDC010000001.1"/>
</dbReference>
<accession>A0A845L9F0</accession>
<dbReference type="AlphaFoldDB" id="A0A845L9F0"/>
<reference evidence="2 3" key="1">
    <citation type="submission" date="2020-01" db="EMBL/GenBank/DDBJ databases">
        <title>Whole genome sequence of Heliobacterium gestii DSM 11169.</title>
        <authorList>
            <person name="Kyndt J.A."/>
            <person name="Meyer T.E."/>
        </authorList>
    </citation>
    <scope>NUCLEOTIDE SEQUENCE [LARGE SCALE GENOMIC DNA]</scope>
    <source>
        <strain evidence="2 3">DSM 11169</strain>
    </source>
</reference>
<feature type="transmembrane region" description="Helical" evidence="1">
    <location>
        <begin position="167"/>
        <end position="191"/>
    </location>
</feature>
<dbReference type="Proteomes" id="UP000471031">
    <property type="component" value="Unassembled WGS sequence"/>
</dbReference>
<feature type="transmembrane region" description="Helical" evidence="1">
    <location>
        <begin position="86"/>
        <end position="103"/>
    </location>
</feature>
<feature type="transmembrane region" description="Helical" evidence="1">
    <location>
        <begin position="203"/>
        <end position="221"/>
    </location>
</feature>
<gene>
    <name evidence="2" type="ORF">GTO89_00655</name>
</gene>
<comment type="caution">
    <text evidence="2">The sequence shown here is derived from an EMBL/GenBank/DDBJ whole genome shotgun (WGS) entry which is preliminary data.</text>
</comment>
<keyword evidence="1" id="KW-1133">Transmembrane helix</keyword>
<evidence type="ECO:0000313" key="3">
    <source>
        <dbReference type="Proteomes" id="UP000471031"/>
    </source>
</evidence>
<keyword evidence="3" id="KW-1185">Reference proteome</keyword>
<keyword evidence="1" id="KW-0472">Membrane</keyword>
<name>A0A845L9F0_HELGE</name>
<dbReference type="OrthoDB" id="1681403at2"/>
<sequence>MTQFRIKRMQMTGISIGIFHKKTPWMAAWWSAALPGLGHICLGEYFKGFILLTWEAYVNTKAHVNMAILYTFTGDFQAAHDVIDEGWALVYVSIFCFAIFDGYRMTIELNTYADLERKQKNRQFQFAKYSIWGVNYLSHKNPWAAAGWSALFAGFGHIYNMKTLKGIILLGWLVVIIHLSHFPQGVIYTLTGRFEETRNLVDYHWLMFFPSIYVFGIWDAYNDAVEMNKLFEEAFKGHLRERFSGGKKAHKFSIGGNN</sequence>